<dbReference type="AlphaFoldDB" id="A0A2M7G673"/>
<evidence type="ECO:0000313" key="7">
    <source>
        <dbReference type="EMBL" id="PIW17085.1"/>
    </source>
</evidence>
<keyword evidence="3 4" id="KW-0408">Iron</keyword>
<evidence type="ECO:0000259" key="6">
    <source>
        <dbReference type="PROSITE" id="PS51007"/>
    </source>
</evidence>
<keyword evidence="5" id="KW-0732">Signal</keyword>
<dbReference type="GO" id="GO:0020037">
    <property type="term" value="F:heme binding"/>
    <property type="evidence" value="ECO:0007669"/>
    <property type="project" value="InterPro"/>
</dbReference>
<name>A0A2M7G673_9BACT</name>
<dbReference type="Proteomes" id="UP000231019">
    <property type="component" value="Unassembled WGS sequence"/>
</dbReference>
<dbReference type="InterPro" id="IPR009056">
    <property type="entry name" value="Cyt_c-like_dom"/>
</dbReference>
<feature type="domain" description="Cytochrome c" evidence="6">
    <location>
        <begin position="32"/>
        <end position="121"/>
    </location>
</feature>
<evidence type="ECO:0000313" key="8">
    <source>
        <dbReference type="Proteomes" id="UP000231019"/>
    </source>
</evidence>
<dbReference type="Gene3D" id="1.10.760.10">
    <property type="entry name" value="Cytochrome c-like domain"/>
    <property type="match status" value="1"/>
</dbReference>
<dbReference type="GO" id="GO:0009055">
    <property type="term" value="F:electron transfer activity"/>
    <property type="evidence" value="ECO:0007669"/>
    <property type="project" value="InterPro"/>
</dbReference>
<gene>
    <name evidence="7" type="ORF">COW36_10540</name>
</gene>
<dbReference type="SUPFAM" id="SSF46626">
    <property type="entry name" value="Cytochrome c"/>
    <property type="match status" value="1"/>
</dbReference>
<dbReference type="Pfam" id="PF00034">
    <property type="entry name" value="Cytochrom_C"/>
    <property type="match status" value="1"/>
</dbReference>
<dbReference type="GO" id="GO:0046872">
    <property type="term" value="F:metal ion binding"/>
    <property type="evidence" value="ECO:0007669"/>
    <property type="project" value="UniProtKB-KW"/>
</dbReference>
<sequence length="257" mass="27595">MACIAILGAAHLSSGQALADAALLKQVQSSDAQVKKGQELFLKNNCNSCHGDQGKGDGLAAAALNPKPRNFHANANWKNGTSFAGLYKTLEEGLAGSPMSSYAHIPAGDRVAIIHFIRSLNKSIYSDLSETEVNKLDQDFGLAKALASSGKSKVIPVAVAMEKLVAEAAGERAAVEKAMNQIKGQSASSGAKLFQLAVYDPERALTLLKHSRHWKVNVQEFSKVALADASHNGFKSRVASFSQQQWQELFDYLKKLL</sequence>
<dbReference type="EMBL" id="PFFQ01000031">
    <property type="protein sequence ID" value="PIW17085.1"/>
    <property type="molecule type" value="Genomic_DNA"/>
</dbReference>
<organism evidence="7 8">
    <name type="scientific">bacterium (Candidatus Blackallbacteria) CG17_big_fil_post_rev_8_21_14_2_50_48_46</name>
    <dbReference type="NCBI Taxonomy" id="2014261"/>
    <lineage>
        <taxon>Bacteria</taxon>
        <taxon>Candidatus Blackallbacteria</taxon>
    </lineage>
</organism>
<protein>
    <recommendedName>
        <fullName evidence="6">Cytochrome c domain-containing protein</fullName>
    </recommendedName>
</protein>
<accession>A0A2M7G673</accession>
<evidence type="ECO:0000256" key="2">
    <source>
        <dbReference type="ARBA" id="ARBA00022723"/>
    </source>
</evidence>
<keyword evidence="2 4" id="KW-0479">Metal-binding</keyword>
<keyword evidence="1 4" id="KW-0349">Heme</keyword>
<evidence type="ECO:0000256" key="4">
    <source>
        <dbReference type="PROSITE-ProRule" id="PRU00433"/>
    </source>
</evidence>
<evidence type="ECO:0000256" key="3">
    <source>
        <dbReference type="ARBA" id="ARBA00023004"/>
    </source>
</evidence>
<evidence type="ECO:0000256" key="5">
    <source>
        <dbReference type="SAM" id="SignalP"/>
    </source>
</evidence>
<comment type="caution">
    <text evidence="7">The sequence shown here is derived from an EMBL/GenBank/DDBJ whole genome shotgun (WGS) entry which is preliminary data.</text>
</comment>
<proteinExistence type="predicted"/>
<dbReference type="InterPro" id="IPR036909">
    <property type="entry name" value="Cyt_c-like_dom_sf"/>
</dbReference>
<reference evidence="7 8" key="1">
    <citation type="submission" date="2017-09" db="EMBL/GenBank/DDBJ databases">
        <title>Depth-based differentiation of microbial function through sediment-hosted aquifers and enrichment of novel symbionts in the deep terrestrial subsurface.</title>
        <authorList>
            <person name="Probst A.J."/>
            <person name="Ladd B."/>
            <person name="Jarett J.K."/>
            <person name="Geller-Mcgrath D.E."/>
            <person name="Sieber C.M."/>
            <person name="Emerson J.B."/>
            <person name="Anantharaman K."/>
            <person name="Thomas B.C."/>
            <person name="Malmstrom R."/>
            <person name="Stieglmeier M."/>
            <person name="Klingl A."/>
            <person name="Woyke T."/>
            <person name="Ryan C.M."/>
            <person name="Banfield J.F."/>
        </authorList>
    </citation>
    <scope>NUCLEOTIDE SEQUENCE [LARGE SCALE GENOMIC DNA]</scope>
    <source>
        <strain evidence="7">CG17_big_fil_post_rev_8_21_14_2_50_48_46</strain>
    </source>
</reference>
<feature type="signal peptide" evidence="5">
    <location>
        <begin position="1"/>
        <end position="19"/>
    </location>
</feature>
<feature type="chain" id="PRO_5014805330" description="Cytochrome c domain-containing protein" evidence="5">
    <location>
        <begin position="20"/>
        <end position="257"/>
    </location>
</feature>
<evidence type="ECO:0000256" key="1">
    <source>
        <dbReference type="ARBA" id="ARBA00022617"/>
    </source>
</evidence>
<dbReference type="PROSITE" id="PS51007">
    <property type="entry name" value="CYTC"/>
    <property type="match status" value="1"/>
</dbReference>